<accession>A0ABN8ZIF3</accession>
<sequence length="173" mass="18837">MALPRSLGCLVLGLELEGSLRPDSPFGPRRGRLGRGSRSRAGSHGLPGTDQEELLTEAPCWPFSGDPGTSGHVGPKAKAAASPVAPLSLGAVQSSLTDCQEHWRPSGARPLTPRDVYRTRTFTCDAVCRRHGAYRPAASRRGLKRLQHAHQCLSSAWTRARLQLWGARCYRQF</sequence>
<gene>
    <name evidence="2" type="ORF">MRATA1EN1_LOCUS21345</name>
</gene>
<dbReference type="Proteomes" id="UP001176941">
    <property type="component" value="Chromosome 32"/>
</dbReference>
<feature type="compositionally biased region" description="Basic residues" evidence="1">
    <location>
        <begin position="29"/>
        <end position="38"/>
    </location>
</feature>
<feature type="compositionally biased region" description="Low complexity" evidence="1">
    <location>
        <begin position="73"/>
        <end position="82"/>
    </location>
</feature>
<name>A0ABN8ZIF3_RANTA</name>
<evidence type="ECO:0000256" key="1">
    <source>
        <dbReference type="SAM" id="MobiDB-lite"/>
    </source>
</evidence>
<reference evidence="2" key="1">
    <citation type="submission" date="2023-04" db="EMBL/GenBank/DDBJ databases">
        <authorList>
            <consortium name="ELIXIR-Norway"/>
        </authorList>
    </citation>
    <scope>NUCLEOTIDE SEQUENCE [LARGE SCALE GENOMIC DNA]</scope>
</reference>
<organism evidence="2 3">
    <name type="scientific">Rangifer tarandus platyrhynchus</name>
    <name type="common">Svalbard reindeer</name>
    <dbReference type="NCBI Taxonomy" id="3082113"/>
    <lineage>
        <taxon>Eukaryota</taxon>
        <taxon>Metazoa</taxon>
        <taxon>Chordata</taxon>
        <taxon>Craniata</taxon>
        <taxon>Vertebrata</taxon>
        <taxon>Euteleostomi</taxon>
        <taxon>Mammalia</taxon>
        <taxon>Eutheria</taxon>
        <taxon>Laurasiatheria</taxon>
        <taxon>Artiodactyla</taxon>
        <taxon>Ruminantia</taxon>
        <taxon>Pecora</taxon>
        <taxon>Cervidae</taxon>
        <taxon>Odocoileinae</taxon>
        <taxon>Rangifer</taxon>
    </lineage>
</organism>
<evidence type="ECO:0000313" key="3">
    <source>
        <dbReference type="Proteomes" id="UP001176941"/>
    </source>
</evidence>
<protein>
    <submittedName>
        <fullName evidence="2">Uncharacterized protein</fullName>
    </submittedName>
</protein>
<feature type="region of interest" description="Disordered" evidence="1">
    <location>
        <begin position="20"/>
        <end position="82"/>
    </location>
</feature>
<dbReference type="EMBL" id="OX459968">
    <property type="protein sequence ID" value="CAI9172383.1"/>
    <property type="molecule type" value="Genomic_DNA"/>
</dbReference>
<proteinExistence type="predicted"/>
<keyword evidence="3" id="KW-1185">Reference proteome</keyword>
<evidence type="ECO:0000313" key="2">
    <source>
        <dbReference type="EMBL" id="CAI9172383.1"/>
    </source>
</evidence>